<dbReference type="EMBL" id="CP058559">
    <property type="protein sequence ID" value="QNO14518.1"/>
    <property type="molecule type" value="Genomic_DNA"/>
</dbReference>
<feature type="transmembrane region" description="Helical" evidence="4">
    <location>
        <begin position="414"/>
        <end position="433"/>
    </location>
</feature>
<reference evidence="5 6" key="1">
    <citation type="submission" date="2020-07" db="EMBL/GenBank/DDBJ databases">
        <title>Alkalicella. sp. LB2 genome.</title>
        <authorList>
            <person name="Postec A."/>
            <person name="Quemeneur M."/>
        </authorList>
    </citation>
    <scope>NUCLEOTIDE SEQUENCE [LARGE SCALE GENOMIC DNA]</scope>
    <source>
        <strain evidence="5 6">LB2</strain>
    </source>
</reference>
<dbReference type="InterPro" id="IPR050768">
    <property type="entry name" value="UPF0353/GerABKA_families"/>
</dbReference>
<organism evidence="5 6">
    <name type="scientific">Alkalicella caledoniensis</name>
    <dbReference type="NCBI Taxonomy" id="2731377"/>
    <lineage>
        <taxon>Bacteria</taxon>
        <taxon>Bacillati</taxon>
        <taxon>Bacillota</taxon>
        <taxon>Clostridia</taxon>
        <taxon>Eubacteriales</taxon>
        <taxon>Proteinivoracaceae</taxon>
        <taxon>Alkalicella</taxon>
    </lineage>
</organism>
<sequence length="542" mass="59891">MKKPIKIKDLNKQNKIRDLEKVTEKQLEQLEFSIGIEENINLLKKIFNKCDDIKEKRFKLDVQGERECMLYFLSGITNETTITDTIIKPLALKEKSDFPSLDAGILNLVENHLLINHGGQKVEKPVEAIKGILTGKALLLIDGYGHGYVLDVKKLPARTIEEPTTQTLVRGPREGFVENLKDNLGLVRKRIKTPDFKVEMKKIGHLTETDVAVCYIKNIVDPKVVEEVMVRLEAIEIDAIFDSSMVEQIIEDSAFSPFPQIGNSERPDAVASNLVEGRVCIFVDGSPFVLVVPQVLTDFLQASSDYYERFYFATAIRVLRYIAFGLALLGPSLYVAITTFHHEMIPTTLLISIAAARQGIPFPAVVEAFIMEVAFEALREAGVRLPKPVGQAVSIVGALIIGEAAVQAGLVSQIMVIVVAGTGIASFTIPAFNGGIAVRLLKIPVLLLASTLGLFGVSLAVLAISIHLSTLRSFGVPYLSPIAPMTLKDQRDVIFRAPIWWMVERPTFIAKNNVIRLRGKKMAPHEPTSGDDNEKNKNKETG</sequence>
<keyword evidence="2 4" id="KW-0472">Membrane</keyword>
<gene>
    <name evidence="5" type="ORF">HYG86_06865</name>
</gene>
<keyword evidence="6" id="KW-1185">Reference proteome</keyword>
<accession>A0A7G9W756</accession>
<feature type="compositionally biased region" description="Basic and acidic residues" evidence="3">
    <location>
        <begin position="532"/>
        <end position="542"/>
    </location>
</feature>
<dbReference type="AlphaFoldDB" id="A0A7G9W756"/>
<evidence type="ECO:0000313" key="6">
    <source>
        <dbReference type="Proteomes" id="UP000516160"/>
    </source>
</evidence>
<dbReference type="Pfam" id="PF03323">
    <property type="entry name" value="GerA"/>
    <property type="match status" value="1"/>
</dbReference>
<dbReference type="RefSeq" id="WP_213168276.1">
    <property type="nucleotide sequence ID" value="NZ_CP058559.1"/>
</dbReference>
<feature type="region of interest" description="Disordered" evidence="3">
    <location>
        <begin position="521"/>
        <end position="542"/>
    </location>
</feature>
<dbReference type="InterPro" id="IPR004995">
    <property type="entry name" value="Spore_Ger"/>
</dbReference>
<evidence type="ECO:0000256" key="2">
    <source>
        <dbReference type="ARBA" id="ARBA00023136"/>
    </source>
</evidence>
<comment type="similarity">
    <text evidence="1">Belongs to the GerABKA family.</text>
</comment>
<dbReference type="Proteomes" id="UP000516160">
    <property type="component" value="Chromosome"/>
</dbReference>
<dbReference type="PANTHER" id="PTHR22550:SF5">
    <property type="entry name" value="LEUCINE ZIPPER PROTEIN 4"/>
    <property type="match status" value="1"/>
</dbReference>
<name>A0A7G9W756_ALKCA</name>
<dbReference type="GO" id="GO:0009847">
    <property type="term" value="P:spore germination"/>
    <property type="evidence" value="ECO:0007669"/>
    <property type="project" value="InterPro"/>
</dbReference>
<evidence type="ECO:0000256" key="1">
    <source>
        <dbReference type="ARBA" id="ARBA00005278"/>
    </source>
</evidence>
<evidence type="ECO:0000313" key="5">
    <source>
        <dbReference type="EMBL" id="QNO14518.1"/>
    </source>
</evidence>
<dbReference type="KEGG" id="acae:HYG86_06865"/>
<keyword evidence="4" id="KW-0812">Transmembrane</keyword>
<dbReference type="PANTHER" id="PTHR22550">
    <property type="entry name" value="SPORE GERMINATION PROTEIN"/>
    <property type="match status" value="1"/>
</dbReference>
<evidence type="ECO:0000256" key="3">
    <source>
        <dbReference type="SAM" id="MobiDB-lite"/>
    </source>
</evidence>
<evidence type="ECO:0000256" key="4">
    <source>
        <dbReference type="SAM" id="Phobius"/>
    </source>
</evidence>
<feature type="transmembrane region" description="Helical" evidence="4">
    <location>
        <begin position="445"/>
        <end position="468"/>
    </location>
</feature>
<dbReference type="PIRSF" id="PIRSF005690">
    <property type="entry name" value="GerBA"/>
    <property type="match status" value="1"/>
</dbReference>
<protein>
    <submittedName>
        <fullName evidence="5">Spore germination protein</fullName>
    </submittedName>
</protein>
<keyword evidence="4" id="KW-1133">Transmembrane helix</keyword>
<dbReference type="GO" id="GO:0016020">
    <property type="term" value="C:membrane"/>
    <property type="evidence" value="ECO:0007669"/>
    <property type="project" value="InterPro"/>
</dbReference>
<feature type="transmembrane region" description="Helical" evidence="4">
    <location>
        <begin position="318"/>
        <end position="340"/>
    </location>
</feature>
<proteinExistence type="inferred from homology"/>